<protein>
    <submittedName>
        <fullName evidence="1">Uncharacterized protein</fullName>
    </submittedName>
</protein>
<dbReference type="Proteomes" id="UP000708805">
    <property type="component" value="Unassembled WGS sequence"/>
</dbReference>
<dbReference type="AlphaFoldDB" id="A0A9X0ZWJ0"/>
<name>A0A9X0ZWJ0_NEIEL</name>
<dbReference type="RefSeq" id="WP_192830727.1">
    <property type="nucleotide sequence ID" value="NZ_JAGJWT010000012.1"/>
</dbReference>
<dbReference type="EMBL" id="JAGJWT010000012">
    <property type="protein sequence ID" value="MBS9341322.1"/>
    <property type="molecule type" value="Genomic_DNA"/>
</dbReference>
<accession>A0A9X0ZWJ0</accession>
<reference evidence="1" key="1">
    <citation type="submission" date="2021-04" db="EMBL/GenBank/DDBJ databases">
        <title>Genomic characterization of endocarditis-associated Neisseria elongata subsp. nitroreducens.</title>
        <authorList>
            <person name="Schorner M."/>
            <person name="Passarelli-Araujo H."/>
            <person name="Scheffer M."/>
            <person name="Barazzetti F."/>
            <person name="Martins J."/>
            <person name="Machado H."/>
            <person name="Palmeiro J."/>
            <person name="Bazzo M."/>
        </authorList>
    </citation>
    <scope>NUCLEOTIDE SEQUENCE</scope>
    <source>
        <strain evidence="1">Nel_M001</strain>
    </source>
</reference>
<organism evidence="1 2">
    <name type="scientific">Neisseria elongata subsp. nitroreducens</name>
    <dbReference type="NCBI Taxonomy" id="90367"/>
    <lineage>
        <taxon>Bacteria</taxon>
        <taxon>Pseudomonadati</taxon>
        <taxon>Pseudomonadota</taxon>
        <taxon>Betaproteobacteria</taxon>
        <taxon>Neisseriales</taxon>
        <taxon>Neisseriaceae</taxon>
        <taxon>Neisseria</taxon>
    </lineage>
</organism>
<evidence type="ECO:0000313" key="2">
    <source>
        <dbReference type="Proteomes" id="UP000708805"/>
    </source>
</evidence>
<evidence type="ECO:0000313" key="1">
    <source>
        <dbReference type="EMBL" id="MBS9341322.1"/>
    </source>
</evidence>
<proteinExistence type="predicted"/>
<gene>
    <name evidence="1" type="ORF">J8641_11040</name>
</gene>
<sequence length="55" mass="6298">MATTRLNKAVTRFATPTPGIGQAKTDKHYYEHLYSRSANSYNFYGEPRNAVFNLK</sequence>
<comment type="caution">
    <text evidence="1">The sequence shown here is derived from an EMBL/GenBank/DDBJ whole genome shotgun (WGS) entry which is preliminary data.</text>
</comment>